<accession>A0A482VYC7</accession>
<reference evidence="2 3" key="1">
    <citation type="submission" date="2017-03" db="EMBL/GenBank/DDBJ databases">
        <title>Genome of the blue death feigning beetle - Asbolus verrucosus.</title>
        <authorList>
            <person name="Rider S.D."/>
        </authorList>
    </citation>
    <scope>NUCLEOTIDE SEQUENCE [LARGE SCALE GENOMIC DNA]</scope>
    <source>
        <strain evidence="2">Butters</strain>
        <tissue evidence="2">Head and leg muscle</tissue>
    </source>
</reference>
<feature type="compositionally biased region" description="Basic and acidic residues" evidence="1">
    <location>
        <begin position="243"/>
        <end position="259"/>
    </location>
</feature>
<feature type="region of interest" description="Disordered" evidence="1">
    <location>
        <begin position="225"/>
        <end position="259"/>
    </location>
</feature>
<gene>
    <name evidence="2" type="ORF">BDFB_004324</name>
</gene>
<feature type="compositionally biased region" description="Basic residues" evidence="1">
    <location>
        <begin position="1"/>
        <end position="13"/>
    </location>
</feature>
<dbReference type="OrthoDB" id="10030336at2759"/>
<name>A0A482VYC7_ASBVE</name>
<feature type="region of interest" description="Disordered" evidence="1">
    <location>
        <begin position="1"/>
        <end position="23"/>
    </location>
</feature>
<comment type="caution">
    <text evidence="2">The sequence shown here is derived from an EMBL/GenBank/DDBJ whole genome shotgun (WGS) entry which is preliminary data.</text>
</comment>
<evidence type="ECO:0000313" key="3">
    <source>
        <dbReference type="Proteomes" id="UP000292052"/>
    </source>
</evidence>
<proteinExistence type="predicted"/>
<sequence>MSNKKSRMVRARHSSLELPDPDAVVNKKKHDMLTKARNKLMNLSEALKSSKGLDGDHHKKTVTQATIDYLFKHCPNKDKNHVYANASAQKKSALQKQNSLGAYPIKIEITQDSDEELNAISRTRPATVCVDKVSEGRETAALALERPRKKLSFREPEIVGYAKTQERKKSDKAATELKRSSSYCNGILHRTPSVDDFDLESQAMRVVRTIGQAFEVCHKLSINAPENDNLDQDEQDTLTQDLLSDRLSDITSDKPKKGM</sequence>
<dbReference type="Proteomes" id="UP000292052">
    <property type="component" value="Unassembled WGS sequence"/>
</dbReference>
<organism evidence="2 3">
    <name type="scientific">Asbolus verrucosus</name>
    <name type="common">Desert ironclad beetle</name>
    <dbReference type="NCBI Taxonomy" id="1661398"/>
    <lineage>
        <taxon>Eukaryota</taxon>
        <taxon>Metazoa</taxon>
        <taxon>Ecdysozoa</taxon>
        <taxon>Arthropoda</taxon>
        <taxon>Hexapoda</taxon>
        <taxon>Insecta</taxon>
        <taxon>Pterygota</taxon>
        <taxon>Neoptera</taxon>
        <taxon>Endopterygota</taxon>
        <taxon>Coleoptera</taxon>
        <taxon>Polyphaga</taxon>
        <taxon>Cucujiformia</taxon>
        <taxon>Tenebrionidae</taxon>
        <taxon>Pimeliinae</taxon>
        <taxon>Asbolus</taxon>
    </lineage>
</organism>
<keyword evidence="3" id="KW-1185">Reference proteome</keyword>
<dbReference type="InterPro" id="IPR011993">
    <property type="entry name" value="PH-like_dom_sf"/>
</dbReference>
<dbReference type="EMBL" id="QDEB01054100">
    <property type="protein sequence ID" value="RZC37287.1"/>
    <property type="molecule type" value="Genomic_DNA"/>
</dbReference>
<dbReference type="STRING" id="1661398.A0A482VYC7"/>
<protein>
    <submittedName>
        <fullName evidence="2">Uncharacterized protein</fullName>
    </submittedName>
</protein>
<dbReference type="AlphaFoldDB" id="A0A482VYC7"/>
<evidence type="ECO:0000256" key="1">
    <source>
        <dbReference type="SAM" id="MobiDB-lite"/>
    </source>
</evidence>
<dbReference type="Gene3D" id="2.30.29.30">
    <property type="entry name" value="Pleckstrin-homology domain (PH domain)/Phosphotyrosine-binding domain (PTB)"/>
    <property type="match status" value="1"/>
</dbReference>
<evidence type="ECO:0000313" key="2">
    <source>
        <dbReference type="EMBL" id="RZC37287.1"/>
    </source>
</evidence>